<evidence type="ECO:0000313" key="3">
    <source>
        <dbReference type="Proteomes" id="UP000694523"/>
    </source>
</evidence>
<proteinExistence type="predicted"/>
<dbReference type="GO" id="GO:0005789">
    <property type="term" value="C:endoplasmic reticulum membrane"/>
    <property type="evidence" value="ECO:0007669"/>
    <property type="project" value="TreeGrafter"/>
</dbReference>
<reference evidence="2" key="1">
    <citation type="submission" date="2025-08" db="UniProtKB">
        <authorList>
            <consortium name="Ensembl"/>
        </authorList>
    </citation>
    <scope>IDENTIFICATION</scope>
</reference>
<dbReference type="Gene3D" id="3.40.50.1820">
    <property type="entry name" value="alpha/beta hydrolase"/>
    <property type="match status" value="1"/>
</dbReference>
<dbReference type="Ensembl" id="ENSNMLT00000039062.1">
    <property type="protein sequence ID" value="ENSNMLP00000035082.1"/>
    <property type="gene ID" value="ENSNMLG00000021770.1"/>
</dbReference>
<dbReference type="GO" id="GO:0004622">
    <property type="term" value="F:phosphatidylcholine lysophospholipase activity"/>
    <property type="evidence" value="ECO:0007669"/>
    <property type="project" value="TreeGrafter"/>
</dbReference>
<organism evidence="2 3">
    <name type="scientific">Neogobius melanostomus</name>
    <name type="common">round goby</name>
    <dbReference type="NCBI Taxonomy" id="47308"/>
    <lineage>
        <taxon>Eukaryota</taxon>
        <taxon>Metazoa</taxon>
        <taxon>Chordata</taxon>
        <taxon>Craniata</taxon>
        <taxon>Vertebrata</taxon>
        <taxon>Euteleostomi</taxon>
        <taxon>Actinopterygii</taxon>
        <taxon>Neopterygii</taxon>
        <taxon>Teleostei</taxon>
        <taxon>Neoteleostei</taxon>
        <taxon>Acanthomorphata</taxon>
        <taxon>Gobiaria</taxon>
        <taxon>Gobiiformes</taxon>
        <taxon>Gobioidei</taxon>
        <taxon>Gobiidae</taxon>
        <taxon>Benthophilinae</taxon>
        <taxon>Neogobiini</taxon>
        <taxon>Neogobius</taxon>
    </lineage>
</organism>
<protein>
    <recommendedName>
        <fullName evidence="1">AB hydrolase-1 domain-containing protein</fullName>
    </recommendedName>
</protein>
<dbReference type="SUPFAM" id="SSF53474">
    <property type="entry name" value="alpha/beta-Hydrolases"/>
    <property type="match status" value="1"/>
</dbReference>
<sequence length="330" mass="36794">MKKVLAFLLSLYVSVPILLFLFPWILGHAIFAHWFRAPFGVNLSRPHDVLNHTCNFYLNTEPGVSVGVWHTLPSSQWDAALGNTNPDWFRGTLGDGRPVIIFLHGNGGTRAAEHRVGLVKKLSGAGFHVFSLDYRGFADSSGDPSEAGLTNDALYLYDWVKQHSKGNLVCFWGQSLGTGVATNAAVRLQQQGSAVDAVILQAPYTRIGEIVAMHTLSKLYIFLPGFKSLIWTLMESIDIEFANDKNLQTLTSPLLLLHAKDDTIVPYYMGKELYEIAIQTHKRINREAEVELMSYSADLGYNHKDIYLDPNLATDVTWVKTKSSPTQRKA</sequence>
<dbReference type="PANTHER" id="PTHR12277">
    <property type="entry name" value="ALPHA/BETA HYDROLASE DOMAIN-CONTAINING PROTEIN"/>
    <property type="match status" value="1"/>
</dbReference>
<dbReference type="Proteomes" id="UP000694523">
    <property type="component" value="Unplaced"/>
</dbReference>
<dbReference type="GO" id="GO:0052651">
    <property type="term" value="P:monoacylglycerol catabolic process"/>
    <property type="evidence" value="ECO:0007669"/>
    <property type="project" value="TreeGrafter"/>
</dbReference>
<evidence type="ECO:0000259" key="1">
    <source>
        <dbReference type="Pfam" id="PF00561"/>
    </source>
</evidence>
<evidence type="ECO:0000313" key="2">
    <source>
        <dbReference type="Ensembl" id="ENSNMLP00000035082.1"/>
    </source>
</evidence>
<accession>A0A8C6UJ67</accession>
<dbReference type="AlphaFoldDB" id="A0A8C6UJ67"/>
<reference evidence="2" key="2">
    <citation type="submission" date="2025-09" db="UniProtKB">
        <authorList>
            <consortium name="Ensembl"/>
        </authorList>
    </citation>
    <scope>IDENTIFICATION</scope>
</reference>
<dbReference type="GO" id="GO:0047372">
    <property type="term" value="F:monoacylglycerol lipase activity"/>
    <property type="evidence" value="ECO:0007669"/>
    <property type="project" value="TreeGrafter"/>
</dbReference>
<dbReference type="InterPro" id="IPR029058">
    <property type="entry name" value="AB_hydrolase_fold"/>
</dbReference>
<feature type="domain" description="AB hydrolase-1" evidence="1">
    <location>
        <begin position="98"/>
        <end position="203"/>
    </location>
</feature>
<dbReference type="InterPro" id="IPR000073">
    <property type="entry name" value="AB_hydrolase_1"/>
</dbReference>
<name>A0A8C6UJ67_9GOBI</name>
<keyword evidence="3" id="KW-1185">Reference proteome</keyword>
<dbReference type="PANTHER" id="PTHR12277:SF69">
    <property type="entry name" value="PROTEIN ABHD12B"/>
    <property type="match status" value="1"/>
</dbReference>
<dbReference type="Pfam" id="PF00561">
    <property type="entry name" value="Abhydrolase_1"/>
    <property type="match status" value="1"/>
</dbReference>
<dbReference type="GO" id="GO:0006660">
    <property type="term" value="P:phosphatidylserine catabolic process"/>
    <property type="evidence" value="ECO:0007669"/>
    <property type="project" value="TreeGrafter"/>
</dbReference>